<dbReference type="Proteomes" id="UP000095039">
    <property type="component" value="Unassembled WGS sequence"/>
</dbReference>
<keyword evidence="1" id="KW-0812">Transmembrane</keyword>
<accession>A0A1E5BZB1</accession>
<gene>
    <name evidence="2" type="ORF">A1OK_15110</name>
</gene>
<evidence type="ECO:0000313" key="3">
    <source>
        <dbReference type="Proteomes" id="UP000095039"/>
    </source>
</evidence>
<keyword evidence="1" id="KW-0472">Membrane</keyword>
<dbReference type="AlphaFoldDB" id="A0A1E5BZB1"/>
<protein>
    <submittedName>
        <fullName evidence="2">Uncharacterized protein</fullName>
    </submittedName>
</protein>
<name>A0A1E5BZB1_9GAMM</name>
<dbReference type="EMBL" id="AJWN02000092">
    <property type="protein sequence ID" value="OEE58583.1"/>
    <property type="molecule type" value="Genomic_DNA"/>
</dbReference>
<keyword evidence="3" id="KW-1185">Reference proteome</keyword>
<evidence type="ECO:0000256" key="1">
    <source>
        <dbReference type="SAM" id="Phobius"/>
    </source>
</evidence>
<sequence length="79" mass="9395">MQSALKMFHLLQRTSLWIYQNVIKVQHDVSKFFVVMNGIGRFITVLIALRYLFMSKLKFLSVNDIDERITFMRIEQAIV</sequence>
<organism evidence="2 3">
    <name type="scientific">Enterovibrio norvegicus FF-454</name>
    <dbReference type="NCBI Taxonomy" id="1185651"/>
    <lineage>
        <taxon>Bacteria</taxon>
        <taxon>Pseudomonadati</taxon>
        <taxon>Pseudomonadota</taxon>
        <taxon>Gammaproteobacteria</taxon>
        <taxon>Vibrionales</taxon>
        <taxon>Vibrionaceae</taxon>
        <taxon>Enterovibrio</taxon>
    </lineage>
</organism>
<evidence type="ECO:0000313" key="2">
    <source>
        <dbReference type="EMBL" id="OEE58583.1"/>
    </source>
</evidence>
<comment type="caution">
    <text evidence="2">The sequence shown here is derived from an EMBL/GenBank/DDBJ whole genome shotgun (WGS) entry which is preliminary data.</text>
</comment>
<keyword evidence="1" id="KW-1133">Transmembrane helix</keyword>
<feature type="transmembrane region" description="Helical" evidence="1">
    <location>
        <begin position="32"/>
        <end position="53"/>
    </location>
</feature>
<proteinExistence type="predicted"/>
<reference evidence="2 3" key="1">
    <citation type="journal article" date="2012" name="Science">
        <title>Ecological populations of bacteria act as socially cohesive units of antibiotic production and resistance.</title>
        <authorList>
            <person name="Cordero O.X."/>
            <person name="Wildschutte H."/>
            <person name="Kirkup B."/>
            <person name="Proehl S."/>
            <person name="Ngo L."/>
            <person name="Hussain F."/>
            <person name="Le Roux F."/>
            <person name="Mincer T."/>
            <person name="Polz M.F."/>
        </authorList>
    </citation>
    <scope>NUCLEOTIDE SEQUENCE [LARGE SCALE GENOMIC DNA]</scope>
    <source>
        <strain evidence="2 3">FF-454</strain>
    </source>
</reference>